<sequence length="232" mass="24051">MSKPALVISGGSSGIGEALVEDLRKDWDVFSVSRSLPKNPLEGVHYVAGDVAGDAASNVREALAAAGHTSIHSLIHCAGVGLFGPFLETTKADWERTLMLNLHGTLNFVQGLADLVQDSGRVLLYSSGTVFKAPGGSAAYAASKAGIIGFARSFAVEMGARDITVNVIAPGLVITPLAADLAKGEEANIATRAIKRPSVVQDYVGPTRFFLSEGAGFVSGQTLVVDGGSIRR</sequence>
<dbReference type="PRINTS" id="PR00081">
    <property type="entry name" value="GDHRDH"/>
</dbReference>
<dbReference type="PANTHER" id="PTHR42760">
    <property type="entry name" value="SHORT-CHAIN DEHYDROGENASES/REDUCTASES FAMILY MEMBER"/>
    <property type="match status" value="1"/>
</dbReference>
<dbReference type="PANTHER" id="PTHR42760:SF133">
    <property type="entry name" value="3-OXOACYL-[ACYL-CARRIER-PROTEIN] REDUCTASE"/>
    <property type="match status" value="1"/>
</dbReference>
<dbReference type="Proteomes" id="UP000252167">
    <property type="component" value="Unassembled WGS sequence"/>
</dbReference>
<evidence type="ECO:0000313" key="5">
    <source>
        <dbReference type="Proteomes" id="UP000252167"/>
    </source>
</evidence>
<dbReference type="EMBL" id="POAF01000003">
    <property type="protein sequence ID" value="RBM01956.1"/>
    <property type="molecule type" value="Genomic_DNA"/>
</dbReference>
<organism evidence="4 5">
    <name type="scientific">Glutamicibacter soli</name>
    <dbReference type="NCBI Taxonomy" id="453836"/>
    <lineage>
        <taxon>Bacteria</taxon>
        <taxon>Bacillati</taxon>
        <taxon>Actinomycetota</taxon>
        <taxon>Actinomycetes</taxon>
        <taxon>Micrococcales</taxon>
        <taxon>Micrococcaceae</taxon>
        <taxon>Glutamicibacter</taxon>
    </lineage>
</organism>
<dbReference type="Pfam" id="PF13561">
    <property type="entry name" value="adh_short_C2"/>
    <property type="match status" value="1"/>
</dbReference>
<comment type="caution">
    <text evidence="4">The sequence shown here is derived from an EMBL/GenBank/DDBJ whole genome shotgun (WGS) entry which is preliminary data.</text>
</comment>
<keyword evidence="2" id="KW-0560">Oxidoreductase</keyword>
<feature type="domain" description="Ketoreductase" evidence="3">
    <location>
        <begin position="4"/>
        <end position="176"/>
    </location>
</feature>
<evidence type="ECO:0000259" key="3">
    <source>
        <dbReference type="SMART" id="SM00822"/>
    </source>
</evidence>
<keyword evidence="5" id="KW-1185">Reference proteome</keyword>
<evidence type="ECO:0000256" key="1">
    <source>
        <dbReference type="ARBA" id="ARBA00006484"/>
    </source>
</evidence>
<evidence type="ECO:0000256" key="2">
    <source>
        <dbReference type="ARBA" id="ARBA00023002"/>
    </source>
</evidence>
<dbReference type="CDD" id="cd05233">
    <property type="entry name" value="SDR_c"/>
    <property type="match status" value="1"/>
</dbReference>
<dbReference type="SMART" id="SM00822">
    <property type="entry name" value="PKS_KR"/>
    <property type="match status" value="1"/>
</dbReference>
<evidence type="ECO:0000313" key="4">
    <source>
        <dbReference type="EMBL" id="RBM01956.1"/>
    </source>
</evidence>
<dbReference type="InterPro" id="IPR057326">
    <property type="entry name" value="KR_dom"/>
</dbReference>
<dbReference type="GO" id="GO:0016616">
    <property type="term" value="F:oxidoreductase activity, acting on the CH-OH group of donors, NAD or NADP as acceptor"/>
    <property type="evidence" value="ECO:0007669"/>
    <property type="project" value="TreeGrafter"/>
</dbReference>
<gene>
    <name evidence="4" type="ORF">C1H84_09000</name>
</gene>
<dbReference type="InterPro" id="IPR002347">
    <property type="entry name" value="SDR_fam"/>
</dbReference>
<dbReference type="InterPro" id="IPR036291">
    <property type="entry name" value="NAD(P)-bd_dom_sf"/>
</dbReference>
<proteinExistence type="inferred from homology"/>
<dbReference type="SUPFAM" id="SSF51735">
    <property type="entry name" value="NAD(P)-binding Rossmann-fold domains"/>
    <property type="match status" value="1"/>
</dbReference>
<dbReference type="AlphaFoldDB" id="A0A365YGX5"/>
<accession>A0A365YGX5</accession>
<dbReference type="InterPro" id="IPR020904">
    <property type="entry name" value="Sc_DH/Rdtase_CS"/>
</dbReference>
<dbReference type="Gene3D" id="3.40.50.720">
    <property type="entry name" value="NAD(P)-binding Rossmann-like Domain"/>
    <property type="match status" value="1"/>
</dbReference>
<dbReference type="PROSITE" id="PS00061">
    <property type="entry name" value="ADH_SHORT"/>
    <property type="match status" value="1"/>
</dbReference>
<comment type="similarity">
    <text evidence="1">Belongs to the short-chain dehydrogenases/reductases (SDR) family.</text>
</comment>
<dbReference type="RefSeq" id="WP_113607201.1">
    <property type="nucleotide sequence ID" value="NZ_POAF01000003.1"/>
</dbReference>
<protein>
    <recommendedName>
        <fullName evidence="3">Ketoreductase domain-containing protein</fullName>
    </recommendedName>
</protein>
<dbReference type="PRINTS" id="PR00080">
    <property type="entry name" value="SDRFAMILY"/>
</dbReference>
<reference evidence="4 5" key="1">
    <citation type="submission" date="2018-01" db="EMBL/GenBank/DDBJ databases">
        <title>Glutamicibacter soli strain NHPC-3 Whole genome sequence and assembly.</title>
        <authorList>
            <person name="Choudhury P."/>
            <person name="Gupta D."/>
            <person name="Sengupta K."/>
            <person name="Jawed A."/>
            <person name="Sultana N."/>
            <person name="Saha P."/>
        </authorList>
    </citation>
    <scope>NUCLEOTIDE SEQUENCE [LARGE SCALE GENOMIC DNA]</scope>
    <source>
        <strain evidence="4 5">NHPC-3</strain>
    </source>
</reference>
<name>A0A365YGX5_9MICC</name>